<proteinExistence type="predicted"/>
<dbReference type="Proteomes" id="UP000308005">
    <property type="component" value="Unassembled WGS sequence"/>
</dbReference>
<evidence type="ECO:0000313" key="8">
    <source>
        <dbReference type="Proteomes" id="UP000308005"/>
    </source>
</evidence>
<dbReference type="Pfam" id="PF13087">
    <property type="entry name" value="AAA_12"/>
    <property type="match status" value="1"/>
</dbReference>
<dbReference type="InterPro" id="IPR041679">
    <property type="entry name" value="DNA2/NAM7-like_C"/>
</dbReference>
<dbReference type="GO" id="GO:0005524">
    <property type="term" value="F:ATP binding"/>
    <property type="evidence" value="ECO:0007669"/>
    <property type="project" value="UniProtKB-KW"/>
</dbReference>
<feature type="domain" description="DNA2/NAM7 helicase-like C-terminal" evidence="6">
    <location>
        <begin position="1160"/>
        <end position="1366"/>
    </location>
</feature>
<feature type="compositionally biased region" description="Polar residues" evidence="5">
    <location>
        <begin position="339"/>
        <end position="352"/>
    </location>
</feature>
<evidence type="ECO:0000259" key="6">
    <source>
        <dbReference type="Pfam" id="PF13087"/>
    </source>
</evidence>
<feature type="region of interest" description="Disordered" evidence="5">
    <location>
        <begin position="326"/>
        <end position="358"/>
    </location>
</feature>
<sequence length="1438" mass="160787">MAPPVGRFRTVDAEFVLNLIQEQGLVQLITPGDNLRCALYAVAIGLRSENYTAPLNFDDSSTQESMCFDQLLRYIVPAGEQLRLAHKGIVPLSMLPDLQGFFNVDMISHIIAHYNSSTLTSAKVKVFAISRDATYEISSALPPHLAKAVKSVFIHNIDNMHWEGYGQQGIGKISRHAVAASSDDGDPPDDGAPSDNGAPSDDGAPPDDSAPASTAHVATSNDKYKIAELKYRQKFGIAADVELNRDDVLLVVSIDDGPAEVVDSDDEEEEESPPVKPLDDAAVASAFSDDQYKAAELLYRQMFKLAADVELNRETVLQTVGIRRPTLDVDSDSDDEPPTQDSAAQPEQNATGTGDVPEFSDAIKLHPMAGQDPITEETIIARIRNPKDSSNDWKKVKSSHSSRCKVKIMKPNQNWSNTPWYPNERFTDSGVSLTFSIESANGCAPRIRLTLELRRPEHTLNSRSQQVPVHSGSIDLAFGHIFKKSNDESTTPNQIFNLKVDYAQEHSNAIISFDTTGATANNLKCLIDFPEGHDRVRNMRLRDYEVEMAKQLCSLTTIPEGKVKHVVIMVQPHPKEKDLHKAGQHNAVDDLLDALPFEGNVSPSLKQPMTVLPYDQLRNASHKPRVQHGQMPQPFKVFDKNHACMPMPPRHSWQDADEASIVLANSVEVQHIESSIILSSLEKNEQKIKLLTVGDMVLIAITYDKRLRAGLSTDERISFPTGTVMKFTIKKAKSHVATTETVKPYFANGKVISNIHNIVCDTLVAVEGKKAVDFVGLTAPLTSSKTATSYWAWLSSKISENNCAAMIKAVAVTYTRRSWVTEKWPALLNDGGYLASRHLATSITCSHEQFKKALDTLNNAHQWNKAQRAHIDAFLRAPGGMALLTGSSGSGKTEVMVHVMRFCLRVGINVLCLGMKHSTLDLIVKKYENKFPEEEQPLRAYKPYMEDLTSMTTEWDAGEESELLVLEIARAELVENKNKRSRLIMTNSIQYKVIENSKKTDMPGMMRKFPSGSQNGEPVYTDESLYDFRQVFRDGLAAREEHPFSDKIYWTDQRSKRFKYAYAALRAEVIQNARLLVTTMINIGSNEISQNFSRDTPIARFDDEAQACSEQPSLIASATCKFSHNICVWAFYGDFRQSGVINLTGRNPDNTVDVFYKQTDMSLFLRLYLSGHPVVRLDIQWRQHEKLFRPLNELHYDLNISTVQEMNRDLDEHTRLMGKITGQSDSKIDKQSDYQKRLLHIVLDSPTMKAKDSPSRANPGFAAYVVGVIFPKVREEFGITTSENVMLVVPYAKHKELYQRHYAQLRAEGWTDAELPALTTIEVAHGHEANLVIFDAVNDNREGFLQDAERCCVAFSRAKQQMIFVSGRLLHVKGDITKTVVVRTTDGRLARTDVYRPLLHWAKYCADHLCQWHGSPPAFKVPSDLAFYDNGSEGVQSS</sequence>
<comment type="caution">
    <text evidence="7">The sequence shown here is derived from an EMBL/GenBank/DDBJ whole genome shotgun (WGS) entry which is preliminary data.</text>
</comment>
<feature type="compositionally biased region" description="Acidic residues" evidence="5">
    <location>
        <begin position="329"/>
        <end position="338"/>
    </location>
</feature>
<dbReference type="PANTHER" id="PTHR43788">
    <property type="entry name" value="DNA2/NAM7 HELICASE FAMILY MEMBER"/>
    <property type="match status" value="1"/>
</dbReference>
<reference evidence="7 8" key="1">
    <citation type="submission" date="2018-10" db="EMBL/GenBank/DDBJ databases">
        <title>Fifty Aureobasidium pullulans genomes reveal a recombining polyextremotolerant generalist.</title>
        <authorList>
            <person name="Gostincar C."/>
            <person name="Turk M."/>
            <person name="Zajc J."/>
            <person name="Gunde-Cimerman N."/>
        </authorList>
    </citation>
    <scope>NUCLEOTIDE SEQUENCE [LARGE SCALE GENOMIC DNA]</scope>
    <source>
        <strain evidence="7 8">EXF-3863</strain>
    </source>
</reference>
<evidence type="ECO:0000256" key="3">
    <source>
        <dbReference type="ARBA" id="ARBA00022806"/>
    </source>
</evidence>
<dbReference type="InterPro" id="IPR027417">
    <property type="entry name" value="P-loop_NTPase"/>
</dbReference>
<keyword evidence="4" id="KW-0067">ATP-binding</keyword>
<evidence type="ECO:0000256" key="5">
    <source>
        <dbReference type="SAM" id="MobiDB-lite"/>
    </source>
</evidence>
<dbReference type="SUPFAM" id="SSF52540">
    <property type="entry name" value="P-loop containing nucleoside triphosphate hydrolases"/>
    <property type="match status" value="1"/>
</dbReference>
<feature type="region of interest" description="Disordered" evidence="5">
    <location>
        <begin position="174"/>
        <end position="218"/>
    </location>
</feature>
<feature type="compositionally biased region" description="Low complexity" evidence="5">
    <location>
        <begin position="191"/>
        <end position="213"/>
    </location>
</feature>
<evidence type="ECO:0000313" key="7">
    <source>
        <dbReference type="EMBL" id="THZ15537.1"/>
    </source>
</evidence>
<dbReference type="GO" id="GO:0043139">
    <property type="term" value="F:5'-3' DNA helicase activity"/>
    <property type="evidence" value="ECO:0007669"/>
    <property type="project" value="TreeGrafter"/>
</dbReference>
<gene>
    <name evidence="7" type="ORF">D6C91_06765</name>
</gene>
<dbReference type="EMBL" id="QZBM01000360">
    <property type="protein sequence ID" value="THZ15537.1"/>
    <property type="molecule type" value="Genomic_DNA"/>
</dbReference>
<dbReference type="Gene3D" id="3.40.50.300">
    <property type="entry name" value="P-loop containing nucleotide triphosphate hydrolases"/>
    <property type="match status" value="2"/>
</dbReference>
<protein>
    <recommendedName>
        <fullName evidence="6">DNA2/NAM7 helicase-like C-terminal domain-containing protein</fullName>
    </recommendedName>
</protein>
<evidence type="ECO:0000256" key="4">
    <source>
        <dbReference type="ARBA" id="ARBA00022840"/>
    </source>
</evidence>
<evidence type="ECO:0000256" key="2">
    <source>
        <dbReference type="ARBA" id="ARBA00022801"/>
    </source>
</evidence>
<dbReference type="PANTHER" id="PTHR43788:SF16">
    <property type="entry name" value="HELICASE WITH ZINC FINGER 2"/>
    <property type="match status" value="1"/>
</dbReference>
<name>A0A4S9SWE5_AURPU</name>
<keyword evidence="2" id="KW-0378">Hydrolase</keyword>
<dbReference type="InterPro" id="IPR050534">
    <property type="entry name" value="Coronavir_polyprotein_1ab"/>
</dbReference>
<keyword evidence="3" id="KW-0347">Helicase</keyword>
<accession>A0A4S9SWE5</accession>
<evidence type="ECO:0000256" key="1">
    <source>
        <dbReference type="ARBA" id="ARBA00022741"/>
    </source>
</evidence>
<dbReference type="GO" id="GO:0016787">
    <property type="term" value="F:hydrolase activity"/>
    <property type="evidence" value="ECO:0007669"/>
    <property type="project" value="UniProtKB-KW"/>
</dbReference>
<keyword evidence="1" id="KW-0547">Nucleotide-binding</keyword>
<organism evidence="7 8">
    <name type="scientific">Aureobasidium pullulans</name>
    <name type="common">Black yeast</name>
    <name type="synonym">Pullularia pullulans</name>
    <dbReference type="NCBI Taxonomy" id="5580"/>
    <lineage>
        <taxon>Eukaryota</taxon>
        <taxon>Fungi</taxon>
        <taxon>Dikarya</taxon>
        <taxon>Ascomycota</taxon>
        <taxon>Pezizomycotina</taxon>
        <taxon>Dothideomycetes</taxon>
        <taxon>Dothideomycetidae</taxon>
        <taxon>Dothideales</taxon>
        <taxon>Saccotheciaceae</taxon>
        <taxon>Aureobasidium</taxon>
    </lineage>
</organism>